<reference evidence="1 2" key="1">
    <citation type="journal article" date="2010" name="Science">
        <title>Genomic comparison of the ants Camponotus floridanus and Harpegnathos saltator.</title>
        <authorList>
            <person name="Bonasio R."/>
            <person name="Zhang G."/>
            <person name="Ye C."/>
            <person name="Mutti N.S."/>
            <person name="Fang X."/>
            <person name="Qin N."/>
            <person name="Donahue G."/>
            <person name="Yang P."/>
            <person name="Li Q."/>
            <person name="Li C."/>
            <person name="Zhang P."/>
            <person name="Huang Z."/>
            <person name="Berger S.L."/>
            <person name="Reinberg D."/>
            <person name="Wang J."/>
            <person name="Liebig J."/>
        </authorList>
    </citation>
    <scope>NUCLEOTIDE SEQUENCE [LARGE SCALE GENOMIC DNA]</scope>
    <source>
        <strain evidence="2">C129</strain>
    </source>
</reference>
<feature type="non-terminal residue" evidence="1">
    <location>
        <position position="1"/>
    </location>
</feature>
<dbReference type="OMA" id="QHDVCHH"/>
<dbReference type="EMBL" id="GL444648">
    <property type="protein sequence ID" value="EFN60762.1"/>
    <property type="molecule type" value="Genomic_DNA"/>
</dbReference>
<accession>E2B0M8</accession>
<dbReference type="Gene3D" id="3.10.10.10">
    <property type="entry name" value="HIV Type 1 Reverse Transcriptase, subunit A, domain 1"/>
    <property type="match status" value="1"/>
</dbReference>
<evidence type="ECO:0000313" key="1">
    <source>
        <dbReference type="EMBL" id="EFN60762.1"/>
    </source>
</evidence>
<protein>
    <recommendedName>
        <fullName evidence="3">Retrovirus-related Pol polyprotein from transposon opus</fullName>
    </recommendedName>
</protein>
<organism evidence="2">
    <name type="scientific">Camponotus floridanus</name>
    <name type="common">Florida carpenter ant</name>
    <dbReference type="NCBI Taxonomy" id="104421"/>
    <lineage>
        <taxon>Eukaryota</taxon>
        <taxon>Metazoa</taxon>
        <taxon>Ecdysozoa</taxon>
        <taxon>Arthropoda</taxon>
        <taxon>Hexapoda</taxon>
        <taxon>Insecta</taxon>
        <taxon>Pterygota</taxon>
        <taxon>Neoptera</taxon>
        <taxon>Endopterygota</taxon>
        <taxon>Hymenoptera</taxon>
        <taxon>Apocrita</taxon>
        <taxon>Aculeata</taxon>
        <taxon>Formicoidea</taxon>
        <taxon>Formicidae</taxon>
        <taxon>Formicinae</taxon>
        <taxon>Camponotus</taxon>
    </lineage>
</organism>
<dbReference type="Proteomes" id="UP000000311">
    <property type="component" value="Unassembled WGS sequence"/>
</dbReference>
<dbReference type="InParanoid" id="E2B0M8"/>
<gene>
    <name evidence="1" type="ORF">EAG_11057</name>
</gene>
<evidence type="ECO:0000313" key="2">
    <source>
        <dbReference type="Proteomes" id="UP000000311"/>
    </source>
</evidence>
<dbReference type="AlphaFoldDB" id="E2B0M8"/>
<dbReference type="SUPFAM" id="SSF56672">
    <property type="entry name" value="DNA/RNA polymerases"/>
    <property type="match status" value="1"/>
</dbReference>
<name>E2B0M8_CAMFO</name>
<feature type="non-terminal residue" evidence="1">
    <location>
        <position position="169"/>
    </location>
</feature>
<dbReference type="OrthoDB" id="6423099at2759"/>
<proteinExistence type="predicted"/>
<keyword evidence="2" id="KW-1185">Reference proteome</keyword>
<dbReference type="STRING" id="104421.E2B0M8"/>
<dbReference type="GO" id="GO:0071897">
    <property type="term" value="P:DNA biosynthetic process"/>
    <property type="evidence" value="ECO:0007669"/>
    <property type="project" value="UniProtKB-ARBA"/>
</dbReference>
<dbReference type="InterPro" id="IPR043502">
    <property type="entry name" value="DNA/RNA_pol_sf"/>
</dbReference>
<evidence type="ECO:0008006" key="3">
    <source>
        <dbReference type="Google" id="ProtNLM"/>
    </source>
</evidence>
<sequence>GTIIRTFGQITLEPNFGLRRTFLWRFIIADVTQPLIGADFLSFYHLLPDLQKGRLIDGKTGLYTQKLKSVVKKGNISSIKILPKQAKYHNLLSEFPDITKLGGVRKEARHSTVHYIKTTAGPPEGCRPRRLAPDKLKAAKAEFDLLLNEGIIQPSKSPWASPLHMAPKK</sequence>